<protein>
    <submittedName>
        <fullName evidence="2">Uncharacterized protein</fullName>
    </submittedName>
</protein>
<name>A0ABT3Q866_9PROT</name>
<dbReference type="EMBL" id="JAPIUX010000009">
    <property type="protein sequence ID" value="MCX2561488.1"/>
    <property type="molecule type" value="Genomic_DNA"/>
</dbReference>
<evidence type="ECO:0000313" key="3">
    <source>
        <dbReference type="Proteomes" id="UP001526446"/>
    </source>
</evidence>
<organism evidence="2 3">
    <name type="scientific">Acetobacter farinalis</name>
    <dbReference type="NCBI Taxonomy" id="1260984"/>
    <lineage>
        <taxon>Bacteria</taxon>
        <taxon>Pseudomonadati</taxon>
        <taxon>Pseudomonadota</taxon>
        <taxon>Alphaproteobacteria</taxon>
        <taxon>Acetobacterales</taxon>
        <taxon>Acetobacteraceae</taxon>
        <taxon>Acetobacter</taxon>
    </lineage>
</organism>
<evidence type="ECO:0000256" key="1">
    <source>
        <dbReference type="SAM" id="MobiDB-lite"/>
    </source>
</evidence>
<sequence>MEPGVAISVTGDGHEKYATTLAGFYGIVFAKTCSITLHRWSNVHNTRYSGATVSLSSDMKSPVFYETFFDFLWKNCGVFPKSGKESGVHERYGGGALMCANGQGEPLDDPQTDGPGNSAAGCLAAEFIACGREIKADCGFGNPQFFTDPLRHQAVRAEGEAIFFACRKAWDLHVQPQACFAGLPFVQVDANLAERSGVPASHGREESILTGYGQNAQFSSQAPQRDG</sequence>
<feature type="region of interest" description="Disordered" evidence="1">
    <location>
        <begin position="208"/>
        <end position="227"/>
    </location>
</feature>
<dbReference type="Proteomes" id="UP001526446">
    <property type="component" value="Unassembled WGS sequence"/>
</dbReference>
<accession>A0ABT3Q866</accession>
<keyword evidence="3" id="KW-1185">Reference proteome</keyword>
<feature type="compositionally biased region" description="Polar residues" evidence="1">
    <location>
        <begin position="212"/>
        <end position="227"/>
    </location>
</feature>
<gene>
    <name evidence="2" type="ORF">OQ252_08790</name>
</gene>
<reference evidence="2 3" key="1">
    <citation type="submission" date="2022-11" db="EMBL/GenBank/DDBJ databases">
        <title>Genome sequencing of Acetobacter type strain.</title>
        <authorList>
            <person name="Heo J."/>
            <person name="Lee D."/>
            <person name="Han B.-H."/>
            <person name="Hong S.-B."/>
            <person name="Kwon S.-W."/>
        </authorList>
    </citation>
    <scope>NUCLEOTIDE SEQUENCE [LARGE SCALE GENOMIC DNA]</scope>
    <source>
        <strain evidence="2 3">KACC 21251</strain>
    </source>
</reference>
<evidence type="ECO:0000313" key="2">
    <source>
        <dbReference type="EMBL" id="MCX2561488.1"/>
    </source>
</evidence>
<proteinExistence type="predicted"/>
<comment type="caution">
    <text evidence="2">The sequence shown here is derived from an EMBL/GenBank/DDBJ whole genome shotgun (WGS) entry which is preliminary data.</text>
</comment>